<organism evidence="2 3">
    <name type="scientific">Clostridium innocuum</name>
    <dbReference type="NCBI Taxonomy" id="1522"/>
    <lineage>
        <taxon>Bacteria</taxon>
        <taxon>Bacillati</taxon>
        <taxon>Bacillota</taxon>
        <taxon>Clostridia</taxon>
        <taxon>Eubacteriales</taxon>
        <taxon>Clostridiaceae</taxon>
        <taxon>Clostridium</taxon>
    </lineage>
</organism>
<proteinExistence type="predicted"/>
<dbReference type="AlphaFoldDB" id="A0A099IAM4"/>
<feature type="transmembrane region" description="Helical" evidence="1">
    <location>
        <begin position="7"/>
        <end position="27"/>
    </location>
</feature>
<gene>
    <name evidence="2" type="ORF">CIAN88_01880</name>
</gene>
<sequence length="214" mass="23999">MEKKHKLAAVVLGIAAVCTIGIIATQYSSKEEYVSLQGSALSSPTDRVVIAGDKEYVVGEDGFEPGYYDVSTKEPVKTNAFNLGVNQTILNIRYYNHNKISLSQGSSVIMTRSKFEPLKFHDDIAVLNNTTGAFRCGEEIEAGTYKVSVEGKHKNAEIFFQVEMNTENKWEAVDNVQVKNKKSAILKIQGNEYLDIMNFYPEYGDFKIYIKKVE</sequence>
<dbReference type="Proteomes" id="UP000030008">
    <property type="component" value="Unassembled WGS sequence"/>
</dbReference>
<dbReference type="EMBL" id="JQIF01000009">
    <property type="protein sequence ID" value="KGJ54720.1"/>
    <property type="molecule type" value="Genomic_DNA"/>
</dbReference>
<keyword evidence="1" id="KW-0472">Membrane</keyword>
<keyword evidence="1" id="KW-1133">Transmembrane helix</keyword>
<evidence type="ECO:0000313" key="2">
    <source>
        <dbReference type="EMBL" id="KGJ54720.1"/>
    </source>
</evidence>
<reference evidence="2 3" key="1">
    <citation type="submission" date="2014-08" db="EMBL/GenBank/DDBJ databases">
        <title>Clostridium innocuum, an unnegligible vancomycin-resistant pathogen causing extra-intestinal infections.</title>
        <authorList>
            <person name="Feng Y."/>
            <person name="Chiu C.-H."/>
        </authorList>
    </citation>
    <scope>NUCLEOTIDE SEQUENCE [LARGE SCALE GENOMIC DNA]</scope>
    <source>
        <strain evidence="2 3">AN88</strain>
    </source>
</reference>
<accession>A0A099IAM4</accession>
<comment type="caution">
    <text evidence="2">The sequence shown here is derived from an EMBL/GenBank/DDBJ whole genome shotgun (WGS) entry which is preliminary data.</text>
</comment>
<keyword evidence="1" id="KW-0812">Transmembrane</keyword>
<evidence type="ECO:0000313" key="3">
    <source>
        <dbReference type="Proteomes" id="UP000030008"/>
    </source>
</evidence>
<name>A0A099IAM4_CLOIN</name>
<protein>
    <submittedName>
        <fullName evidence="2">Uncharacterized protein</fullName>
    </submittedName>
</protein>
<evidence type="ECO:0000256" key="1">
    <source>
        <dbReference type="SAM" id="Phobius"/>
    </source>
</evidence>
<dbReference type="RefSeq" id="WP_044903672.1">
    <property type="nucleotide sequence ID" value="NZ_JQIF01000009.1"/>
</dbReference>